<dbReference type="PANTHER" id="PTHR44520">
    <property type="entry name" value="RESPONSE REGULATOR RCP1-RELATED"/>
    <property type="match status" value="1"/>
</dbReference>
<comment type="caution">
    <text evidence="3">The sequence shown here is derived from an EMBL/GenBank/DDBJ whole genome shotgun (WGS) entry which is preliminary data.</text>
</comment>
<dbReference type="InterPro" id="IPR011006">
    <property type="entry name" value="CheY-like_superfamily"/>
</dbReference>
<sequence length="156" mass="18154">MSKKEIYLVEDSSDFRQLLRGIFTKFLPEYHVRFFQGGQELYQYMVFQSAEQFQGRRPALIILDLQLPNINGVELLKLIRQTPGNSETEWKTIPAVILSGSTSQDDINHCYQAGANSYFVKPIDFEELQTLLKTLCRYWIDYNRLAKAGVPKQILR</sequence>
<proteinExistence type="predicted"/>
<dbReference type="InterPro" id="IPR001789">
    <property type="entry name" value="Sig_transdc_resp-reg_receiver"/>
</dbReference>
<keyword evidence="1" id="KW-0597">Phosphoprotein</keyword>
<evidence type="ECO:0000259" key="2">
    <source>
        <dbReference type="PROSITE" id="PS50110"/>
    </source>
</evidence>
<keyword evidence="4" id="KW-1185">Reference proteome</keyword>
<gene>
    <name evidence="3" type="ORF">GCM10007423_26430</name>
</gene>
<feature type="modified residue" description="4-aspartylphosphate" evidence="1">
    <location>
        <position position="64"/>
    </location>
</feature>
<dbReference type="Gene3D" id="3.40.50.2300">
    <property type="match status" value="1"/>
</dbReference>
<dbReference type="InterPro" id="IPR052893">
    <property type="entry name" value="TCS_response_regulator"/>
</dbReference>
<protein>
    <submittedName>
        <fullName evidence="3">Response regulator</fullName>
    </submittedName>
</protein>
<accession>A0ABQ1YSK8</accession>
<dbReference type="PROSITE" id="PS50110">
    <property type="entry name" value="RESPONSE_REGULATORY"/>
    <property type="match status" value="1"/>
</dbReference>
<name>A0ABQ1YSK8_9BACT</name>
<reference evidence="4" key="1">
    <citation type="journal article" date="2019" name="Int. J. Syst. Evol. Microbiol.">
        <title>The Global Catalogue of Microorganisms (GCM) 10K type strain sequencing project: providing services to taxonomists for standard genome sequencing and annotation.</title>
        <authorList>
            <consortium name="The Broad Institute Genomics Platform"/>
            <consortium name="The Broad Institute Genome Sequencing Center for Infectious Disease"/>
            <person name="Wu L."/>
            <person name="Ma J."/>
        </authorList>
    </citation>
    <scope>NUCLEOTIDE SEQUENCE [LARGE SCALE GENOMIC DNA]</scope>
    <source>
        <strain evidence="4">CGMCC 1.15288</strain>
    </source>
</reference>
<dbReference type="SMART" id="SM00448">
    <property type="entry name" value="REC"/>
    <property type="match status" value="1"/>
</dbReference>
<evidence type="ECO:0000256" key="1">
    <source>
        <dbReference type="PROSITE-ProRule" id="PRU00169"/>
    </source>
</evidence>
<evidence type="ECO:0000313" key="3">
    <source>
        <dbReference type="EMBL" id="GGH35063.1"/>
    </source>
</evidence>
<dbReference type="SUPFAM" id="SSF52172">
    <property type="entry name" value="CheY-like"/>
    <property type="match status" value="1"/>
</dbReference>
<dbReference type="Pfam" id="PF00072">
    <property type="entry name" value="Response_reg"/>
    <property type="match status" value="1"/>
</dbReference>
<feature type="domain" description="Response regulatory" evidence="2">
    <location>
        <begin position="5"/>
        <end position="136"/>
    </location>
</feature>
<evidence type="ECO:0000313" key="4">
    <source>
        <dbReference type="Proteomes" id="UP000600214"/>
    </source>
</evidence>
<dbReference type="Proteomes" id="UP000600214">
    <property type="component" value="Unassembled WGS sequence"/>
</dbReference>
<dbReference type="RefSeq" id="WP_188932787.1">
    <property type="nucleotide sequence ID" value="NZ_BMIA01000002.1"/>
</dbReference>
<dbReference type="EMBL" id="BMIA01000002">
    <property type="protein sequence ID" value="GGH35063.1"/>
    <property type="molecule type" value="Genomic_DNA"/>
</dbReference>
<organism evidence="3 4">
    <name type="scientific">Dyadobacter endophyticus</name>
    <dbReference type="NCBI Taxonomy" id="1749036"/>
    <lineage>
        <taxon>Bacteria</taxon>
        <taxon>Pseudomonadati</taxon>
        <taxon>Bacteroidota</taxon>
        <taxon>Cytophagia</taxon>
        <taxon>Cytophagales</taxon>
        <taxon>Spirosomataceae</taxon>
        <taxon>Dyadobacter</taxon>
    </lineage>
</organism>